<evidence type="ECO:0000313" key="3">
    <source>
        <dbReference type="Proteomes" id="UP001642483"/>
    </source>
</evidence>
<name>A0ABP0FUF7_CLALP</name>
<evidence type="ECO:0000256" key="1">
    <source>
        <dbReference type="SAM" id="MobiDB-lite"/>
    </source>
</evidence>
<dbReference type="Proteomes" id="UP001642483">
    <property type="component" value="Unassembled WGS sequence"/>
</dbReference>
<dbReference type="EMBL" id="CAWYQH010000097">
    <property type="protein sequence ID" value="CAK8683270.1"/>
    <property type="molecule type" value="Genomic_DNA"/>
</dbReference>
<keyword evidence="3" id="KW-1185">Reference proteome</keyword>
<reference evidence="2 3" key="1">
    <citation type="submission" date="2024-02" db="EMBL/GenBank/DDBJ databases">
        <authorList>
            <person name="Daric V."/>
            <person name="Darras S."/>
        </authorList>
    </citation>
    <scope>NUCLEOTIDE SEQUENCE [LARGE SCALE GENOMIC DNA]</scope>
</reference>
<evidence type="ECO:0000313" key="2">
    <source>
        <dbReference type="EMBL" id="CAK8683270.1"/>
    </source>
</evidence>
<organism evidence="2 3">
    <name type="scientific">Clavelina lepadiformis</name>
    <name type="common">Light-bulb sea squirt</name>
    <name type="synonym">Ascidia lepadiformis</name>
    <dbReference type="NCBI Taxonomy" id="159417"/>
    <lineage>
        <taxon>Eukaryota</taxon>
        <taxon>Metazoa</taxon>
        <taxon>Chordata</taxon>
        <taxon>Tunicata</taxon>
        <taxon>Ascidiacea</taxon>
        <taxon>Aplousobranchia</taxon>
        <taxon>Clavelinidae</taxon>
        <taxon>Clavelina</taxon>
    </lineage>
</organism>
<feature type="region of interest" description="Disordered" evidence="1">
    <location>
        <begin position="1"/>
        <end position="31"/>
    </location>
</feature>
<protein>
    <submittedName>
        <fullName evidence="2">Uncharacterized protein</fullName>
    </submittedName>
</protein>
<accession>A0ABP0FUF7</accession>
<comment type="caution">
    <text evidence="2">The sequence shown here is derived from an EMBL/GenBank/DDBJ whole genome shotgun (WGS) entry which is preliminary data.</text>
</comment>
<gene>
    <name evidence="2" type="ORF">CVLEPA_LOCUS14358</name>
</gene>
<sequence>MKGRDESSQRWRSPTSTVKERHSYGNTHGTPLTLEWSKTEVHHFLNNQTETNNYTNYNRELVKLGYLNKLIEAQIGKAKKNTP</sequence>
<proteinExistence type="predicted"/>